<keyword evidence="4" id="KW-0862">Zinc</keyword>
<dbReference type="GO" id="GO:0009231">
    <property type="term" value="P:riboflavin biosynthetic process"/>
    <property type="evidence" value="ECO:0007669"/>
    <property type="project" value="TreeGrafter"/>
</dbReference>
<dbReference type="InterPro" id="IPR024087">
    <property type="entry name" value="Creatininase-like_sf"/>
</dbReference>
<gene>
    <name evidence="6" type="ORF">AB5J51_40185</name>
</gene>
<dbReference type="Pfam" id="PF02633">
    <property type="entry name" value="Creatininase"/>
    <property type="match status" value="1"/>
</dbReference>
<evidence type="ECO:0000256" key="2">
    <source>
        <dbReference type="ARBA" id="ARBA00022723"/>
    </source>
</evidence>
<keyword evidence="2" id="KW-0479">Metal-binding</keyword>
<dbReference type="SUPFAM" id="SSF102215">
    <property type="entry name" value="Creatininase"/>
    <property type="match status" value="1"/>
</dbReference>
<comment type="cofactor">
    <cofactor evidence="1">
        <name>Zn(2+)</name>
        <dbReference type="ChEBI" id="CHEBI:29105"/>
    </cofactor>
</comment>
<organism evidence="6">
    <name type="scientific">Streptomyces sp. R33</name>
    <dbReference type="NCBI Taxonomy" id="3238629"/>
    <lineage>
        <taxon>Bacteria</taxon>
        <taxon>Bacillati</taxon>
        <taxon>Actinomycetota</taxon>
        <taxon>Actinomycetes</taxon>
        <taxon>Kitasatosporales</taxon>
        <taxon>Streptomycetaceae</taxon>
        <taxon>Streptomyces</taxon>
    </lineage>
</organism>
<dbReference type="EMBL" id="CP165727">
    <property type="protein sequence ID" value="XDV68655.1"/>
    <property type="molecule type" value="Genomic_DNA"/>
</dbReference>
<comment type="similarity">
    <text evidence="5">Belongs to the creatininase superfamily.</text>
</comment>
<dbReference type="Gene3D" id="3.40.50.10310">
    <property type="entry name" value="Creatininase"/>
    <property type="match status" value="1"/>
</dbReference>
<dbReference type="AlphaFoldDB" id="A0AB39YEH0"/>
<name>A0AB39YEH0_9ACTN</name>
<dbReference type="InterPro" id="IPR003785">
    <property type="entry name" value="Creatininase/forma_Hydrolase"/>
</dbReference>
<sequence>MFISDMTWPDLTPGPGDHVIVPIGTLEPHGPHLPLGSDTMISDHFALRLADDIGGHIAPTISYGVATPTRRVGGAFPGIINITGSTFTTLVTEILACLAQHGYRRVVLLNSAIDNLSFLCEAARELTNRAPDVRIMIVSWWDVVGEDFRDALAEETGTARRDDHHAGMVESSLVMHISPHTIRPDRLPGDGGTEHPRRISYHVYPQPADTTTTRGIVYTAAHSSAELGKYVADQVTRELANAVRREFAAPIPS</sequence>
<protein>
    <submittedName>
        <fullName evidence="6">Creatininase family protein</fullName>
    </submittedName>
</protein>
<dbReference type="PANTHER" id="PTHR35005:SF1">
    <property type="entry name" value="2-AMINO-5-FORMYLAMINO-6-RIBOSYLAMINOPYRIMIDIN-4(3H)-ONE 5'-MONOPHOSPHATE DEFORMYLASE"/>
    <property type="match status" value="1"/>
</dbReference>
<evidence type="ECO:0000313" key="6">
    <source>
        <dbReference type="EMBL" id="XDV68655.1"/>
    </source>
</evidence>
<keyword evidence="3" id="KW-0378">Hydrolase</keyword>
<evidence type="ECO:0000256" key="1">
    <source>
        <dbReference type="ARBA" id="ARBA00001947"/>
    </source>
</evidence>
<dbReference type="GO" id="GO:0046872">
    <property type="term" value="F:metal ion binding"/>
    <property type="evidence" value="ECO:0007669"/>
    <property type="project" value="UniProtKB-KW"/>
</dbReference>
<dbReference type="RefSeq" id="WP_369780147.1">
    <property type="nucleotide sequence ID" value="NZ_CP165727.1"/>
</dbReference>
<dbReference type="GO" id="GO:0016811">
    <property type="term" value="F:hydrolase activity, acting on carbon-nitrogen (but not peptide) bonds, in linear amides"/>
    <property type="evidence" value="ECO:0007669"/>
    <property type="project" value="TreeGrafter"/>
</dbReference>
<accession>A0AB39YEH0</accession>
<reference evidence="6" key="1">
    <citation type="submission" date="2024-08" db="EMBL/GenBank/DDBJ databases">
        <authorList>
            <person name="Yu S.T."/>
        </authorList>
    </citation>
    <scope>NUCLEOTIDE SEQUENCE</scope>
    <source>
        <strain evidence="6">R33</strain>
    </source>
</reference>
<evidence type="ECO:0000256" key="5">
    <source>
        <dbReference type="ARBA" id="ARBA00024029"/>
    </source>
</evidence>
<evidence type="ECO:0000256" key="4">
    <source>
        <dbReference type="ARBA" id="ARBA00022833"/>
    </source>
</evidence>
<dbReference type="PANTHER" id="PTHR35005">
    <property type="entry name" value="3-DEHYDRO-SCYLLO-INOSOSE HYDROLASE"/>
    <property type="match status" value="1"/>
</dbReference>
<evidence type="ECO:0000256" key="3">
    <source>
        <dbReference type="ARBA" id="ARBA00022801"/>
    </source>
</evidence>
<proteinExistence type="inferred from homology"/>